<evidence type="ECO:0000313" key="2">
    <source>
        <dbReference type="Proteomes" id="UP001154329"/>
    </source>
</evidence>
<evidence type="ECO:0000313" key="1">
    <source>
        <dbReference type="EMBL" id="CAH1723357.1"/>
    </source>
</evidence>
<proteinExistence type="predicted"/>
<protein>
    <submittedName>
        <fullName evidence="1">Uncharacterized protein</fullName>
    </submittedName>
</protein>
<sequence>MAVLAYTTGVDGKTNLIKTRSINNVILVTTLRLKPGSDFYPSPVRRCDGYSSRKSHSPLHTHKSGFNSTTYFGFCSPKLLTSYTRVRVYSVCAYLRWHSHSVVETHGGNNCACSSGDTSTRRCFLVYSRRI</sequence>
<reference evidence="1" key="1">
    <citation type="submission" date="2022-02" db="EMBL/GenBank/DDBJ databases">
        <authorList>
            <person name="King R."/>
        </authorList>
    </citation>
    <scope>NUCLEOTIDE SEQUENCE</scope>
</reference>
<reference evidence="1" key="2">
    <citation type="submission" date="2022-10" db="EMBL/GenBank/DDBJ databases">
        <authorList>
            <consortium name="ENA_rothamsted_submissions"/>
            <consortium name="culmorum"/>
            <person name="King R."/>
        </authorList>
    </citation>
    <scope>NUCLEOTIDE SEQUENCE</scope>
</reference>
<dbReference type="EMBL" id="OU899035">
    <property type="protein sequence ID" value="CAH1723357.1"/>
    <property type="molecule type" value="Genomic_DNA"/>
</dbReference>
<dbReference type="AlphaFoldDB" id="A0A9P0IXS7"/>
<gene>
    <name evidence="1" type="ORF">APHIGO_LOCUS5136</name>
</gene>
<organism evidence="1 2">
    <name type="scientific">Aphis gossypii</name>
    <name type="common">Cotton aphid</name>
    <dbReference type="NCBI Taxonomy" id="80765"/>
    <lineage>
        <taxon>Eukaryota</taxon>
        <taxon>Metazoa</taxon>
        <taxon>Ecdysozoa</taxon>
        <taxon>Arthropoda</taxon>
        <taxon>Hexapoda</taxon>
        <taxon>Insecta</taxon>
        <taxon>Pterygota</taxon>
        <taxon>Neoptera</taxon>
        <taxon>Paraneoptera</taxon>
        <taxon>Hemiptera</taxon>
        <taxon>Sternorrhyncha</taxon>
        <taxon>Aphidomorpha</taxon>
        <taxon>Aphidoidea</taxon>
        <taxon>Aphididae</taxon>
        <taxon>Aphidini</taxon>
        <taxon>Aphis</taxon>
        <taxon>Aphis</taxon>
    </lineage>
</organism>
<dbReference type="Proteomes" id="UP001154329">
    <property type="component" value="Chromosome 2"/>
</dbReference>
<keyword evidence="2" id="KW-1185">Reference proteome</keyword>
<accession>A0A9P0IXS7</accession>
<name>A0A9P0IXS7_APHGO</name>